<comment type="similarity">
    <text evidence="1">Belongs to the NAD(P)-dependent epimerase/dehydratase family.</text>
</comment>
<keyword evidence="3" id="KW-0732">Signal</keyword>
<dbReference type="AlphaFoldDB" id="A0A7S4MW22"/>
<dbReference type="SUPFAM" id="SSF51735">
    <property type="entry name" value="NAD(P)-binding Rossmann-fold domains"/>
    <property type="match status" value="1"/>
</dbReference>
<evidence type="ECO:0000313" key="4">
    <source>
        <dbReference type="EMBL" id="CAE2247844.1"/>
    </source>
</evidence>
<evidence type="ECO:0000256" key="2">
    <source>
        <dbReference type="ARBA" id="ARBA00023027"/>
    </source>
</evidence>
<evidence type="ECO:0000256" key="3">
    <source>
        <dbReference type="SAM" id="SignalP"/>
    </source>
</evidence>
<sequence>MSRPHPFRLKVGHSLSAALFLLQAAGGALAAFGGGTSSTTTRTRTTPLAMSADGVAVVGCGVLGTSLCRQILGSSDFGSRSVTGITKTSNRHESIRSAISEAAPDCADRFQLKTYEELSADAKFRDVVFCAPPSGFDDYPGAVRDAMENVWSGPSGGGSFVFTSSGGIYGEGKGETVTEESPVASRESSPRTARLIDAEQVCVEGGGCALRLAGLYLLERGAHNYWLEGGNDVRGRPDGIVNLLHYDDAASSCVAALRAGPDVVSGKTFLISDGNPTTREGICVSAKKAERYAERGMPAFLGGDDGPLGKVYDGTTSDAALRWKPQYASFDEFMSSYD</sequence>
<dbReference type="Gene3D" id="3.40.50.720">
    <property type="entry name" value="NAD(P)-binding Rossmann-like Domain"/>
    <property type="match status" value="1"/>
</dbReference>
<feature type="signal peptide" evidence="3">
    <location>
        <begin position="1"/>
        <end position="30"/>
    </location>
</feature>
<keyword evidence="2" id="KW-0520">NAD</keyword>
<evidence type="ECO:0008006" key="5">
    <source>
        <dbReference type="Google" id="ProtNLM"/>
    </source>
</evidence>
<evidence type="ECO:0000256" key="1">
    <source>
        <dbReference type="ARBA" id="ARBA00007637"/>
    </source>
</evidence>
<dbReference type="InterPro" id="IPR036291">
    <property type="entry name" value="NAD(P)-bd_dom_sf"/>
</dbReference>
<protein>
    <recommendedName>
        <fullName evidence="5">NAD-dependent epimerase/dehydratase domain-containing protein</fullName>
    </recommendedName>
</protein>
<dbReference type="PANTHER" id="PTHR43574">
    <property type="entry name" value="EPIMERASE-RELATED"/>
    <property type="match status" value="1"/>
</dbReference>
<proteinExistence type="inferred from homology"/>
<name>A0A7S4MW22_9STRA</name>
<feature type="chain" id="PRO_5030750226" description="NAD-dependent epimerase/dehydratase domain-containing protein" evidence="3">
    <location>
        <begin position="31"/>
        <end position="338"/>
    </location>
</feature>
<accession>A0A7S4MW22</accession>
<dbReference type="EMBL" id="HBKQ01029001">
    <property type="protein sequence ID" value="CAE2247844.1"/>
    <property type="molecule type" value="Transcribed_RNA"/>
</dbReference>
<reference evidence="4" key="1">
    <citation type="submission" date="2021-01" db="EMBL/GenBank/DDBJ databases">
        <authorList>
            <person name="Corre E."/>
            <person name="Pelletier E."/>
            <person name="Niang G."/>
            <person name="Scheremetjew M."/>
            <person name="Finn R."/>
            <person name="Kale V."/>
            <person name="Holt S."/>
            <person name="Cochrane G."/>
            <person name="Meng A."/>
            <person name="Brown T."/>
            <person name="Cohen L."/>
        </authorList>
    </citation>
    <scope>NUCLEOTIDE SEQUENCE</scope>
    <source>
        <strain evidence="4">Isolate 1302-5</strain>
    </source>
</reference>
<organism evidence="4">
    <name type="scientific">Odontella aurita</name>
    <dbReference type="NCBI Taxonomy" id="265563"/>
    <lineage>
        <taxon>Eukaryota</taxon>
        <taxon>Sar</taxon>
        <taxon>Stramenopiles</taxon>
        <taxon>Ochrophyta</taxon>
        <taxon>Bacillariophyta</taxon>
        <taxon>Mediophyceae</taxon>
        <taxon>Biddulphiophycidae</taxon>
        <taxon>Eupodiscales</taxon>
        <taxon>Odontellaceae</taxon>
        <taxon>Odontella</taxon>
    </lineage>
</organism>
<gene>
    <name evidence="4" type="ORF">OAUR00152_LOCUS19727</name>
</gene>